<protein>
    <submittedName>
        <fullName evidence="1">Uncharacterized protein</fullName>
    </submittedName>
</protein>
<accession>D7A2U4</accession>
<evidence type="ECO:0000313" key="1">
    <source>
        <dbReference type="EMBL" id="ADH91624.1"/>
    </source>
</evidence>
<name>D7A2U4_ANCN5</name>
<sequence>MGGLQTPCPPHQDRPGSDSIWCFARHNAYYGFMAAQIDVFIDSCAWNVLYDHGVDVASEMQAHNIRLAVSPELLIEVNAIPDTKSKLRGFILNNIDGCHEDLIFGFDVPSVTFGQRRWGGFDNGRWATRDERIIHQTEQAMGRSRRPHGLRKHETDAGLAGRAYHSVVLSTAHQAASVPMKLVDKSRSNILIVEDYIVSGQRLGDFIASRIGRLLGASHDAAATRKKKNS</sequence>
<dbReference type="Proteomes" id="UP000006633">
    <property type="component" value="Chromosome"/>
</dbReference>
<dbReference type="eggNOG" id="ENOG50337NK">
    <property type="taxonomic scope" value="Bacteria"/>
</dbReference>
<reference evidence="1 2" key="1">
    <citation type="journal article" date="2012" name="Stand. Genomic Sci.">
        <title>Complete genome sequence of the facultatively chemolithoautotrophic and methylotrophic alpha Proteobacterium Starkeya novella type strain (ATCC 8093(T)).</title>
        <authorList>
            <person name="Kappler U."/>
            <person name="Davenport K."/>
            <person name="Beatson S."/>
            <person name="Lucas S."/>
            <person name="Lapidus A."/>
            <person name="Copeland A."/>
            <person name="Berry K.W."/>
            <person name="Glavina Del Rio T."/>
            <person name="Hammon N."/>
            <person name="Dalin E."/>
            <person name="Tice H."/>
            <person name="Pitluck S."/>
            <person name="Richardson P."/>
            <person name="Bruce D."/>
            <person name="Goodwin L.A."/>
            <person name="Han C."/>
            <person name="Tapia R."/>
            <person name="Detter J.C."/>
            <person name="Chang Y.J."/>
            <person name="Jeffries C.D."/>
            <person name="Land M."/>
            <person name="Hauser L."/>
            <person name="Kyrpides N.C."/>
            <person name="Goker M."/>
            <person name="Ivanova N."/>
            <person name="Klenk H.P."/>
            <person name="Woyke T."/>
        </authorList>
    </citation>
    <scope>NUCLEOTIDE SEQUENCE [LARGE SCALE GENOMIC DNA]</scope>
    <source>
        <strain evidence="2">ATCC 8093 / DSM 506 / JCM 20403 / CCM 1077 / IAM 12100 / NBRC 12443 / NCIMB 10456</strain>
    </source>
</reference>
<keyword evidence="2" id="KW-1185">Reference proteome</keyword>
<dbReference type="EMBL" id="CP002026">
    <property type="protein sequence ID" value="ADH91624.1"/>
    <property type="molecule type" value="Genomic_DNA"/>
</dbReference>
<proteinExistence type="predicted"/>
<dbReference type="KEGG" id="sno:Snov_4366"/>
<gene>
    <name evidence="1" type="ordered locus">Snov_4366</name>
</gene>
<dbReference type="AlphaFoldDB" id="D7A2U4"/>
<dbReference type="HOGENOM" id="CLU_1204198_0_0_5"/>
<evidence type="ECO:0000313" key="2">
    <source>
        <dbReference type="Proteomes" id="UP000006633"/>
    </source>
</evidence>
<organism evidence="1 2">
    <name type="scientific">Ancylobacter novellus (strain ATCC 8093 / DSM 506 / JCM 20403 / CCM 1077 / IAM 12100 / NBRC 12443 / NCIMB 10456)</name>
    <name type="common">Starkeya novella</name>
    <dbReference type="NCBI Taxonomy" id="639283"/>
    <lineage>
        <taxon>Bacteria</taxon>
        <taxon>Pseudomonadati</taxon>
        <taxon>Pseudomonadota</taxon>
        <taxon>Alphaproteobacteria</taxon>
        <taxon>Hyphomicrobiales</taxon>
        <taxon>Xanthobacteraceae</taxon>
        <taxon>Ancylobacter</taxon>
    </lineage>
</organism>